<evidence type="ECO:0000256" key="8">
    <source>
        <dbReference type="ARBA" id="ARBA00024202"/>
    </source>
</evidence>
<dbReference type="Proteomes" id="UP000176037">
    <property type="component" value="Unassembled WGS sequence"/>
</dbReference>
<dbReference type="Pfam" id="PF12911">
    <property type="entry name" value="OppC_N"/>
    <property type="match status" value="1"/>
</dbReference>
<keyword evidence="7 9" id="KW-0472">Membrane</keyword>
<keyword evidence="2 9" id="KW-0813">Transport</keyword>
<reference evidence="11 12" key="1">
    <citation type="submission" date="2016-09" db="EMBL/GenBank/DDBJ databases">
        <title>Alteromonas lipolytica, a new species isolated from sea water.</title>
        <authorList>
            <person name="Wu Y.-H."/>
            <person name="Cheng H."/>
            <person name="Xu X.-W."/>
        </authorList>
    </citation>
    <scope>NUCLEOTIDE SEQUENCE [LARGE SCALE GENOMIC DNA]</scope>
    <source>
        <strain evidence="11 12">JW12</strain>
    </source>
</reference>
<evidence type="ECO:0000256" key="9">
    <source>
        <dbReference type="RuleBase" id="RU363032"/>
    </source>
</evidence>
<dbReference type="Gene3D" id="1.10.3720.10">
    <property type="entry name" value="MetI-like"/>
    <property type="match status" value="1"/>
</dbReference>
<feature type="transmembrane region" description="Helical" evidence="9">
    <location>
        <begin position="216"/>
        <end position="241"/>
    </location>
</feature>
<dbReference type="SUPFAM" id="SSF161098">
    <property type="entry name" value="MetI-like"/>
    <property type="match status" value="1"/>
</dbReference>
<evidence type="ECO:0000313" key="12">
    <source>
        <dbReference type="Proteomes" id="UP000176037"/>
    </source>
</evidence>
<feature type="transmembrane region" description="Helical" evidence="9">
    <location>
        <begin position="144"/>
        <end position="170"/>
    </location>
</feature>
<evidence type="ECO:0000256" key="7">
    <source>
        <dbReference type="ARBA" id="ARBA00023136"/>
    </source>
</evidence>
<dbReference type="AlphaFoldDB" id="A0A1E8FEG0"/>
<feature type="transmembrane region" description="Helical" evidence="9">
    <location>
        <begin position="103"/>
        <end position="124"/>
    </location>
</feature>
<organism evidence="11 12">
    <name type="scientific">Alteromonas lipolytica</name>
    <dbReference type="NCBI Taxonomy" id="1856405"/>
    <lineage>
        <taxon>Bacteria</taxon>
        <taxon>Pseudomonadati</taxon>
        <taxon>Pseudomonadota</taxon>
        <taxon>Gammaproteobacteria</taxon>
        <taxon>Alteromonadales</taxon>
        <taxon>Alteromonadaceae</taxon>
        <taxon>Alteromonas/Salinimonas group</taxon>
        <taxon>Alteromonas</taxon>
    </lineage>
</organism>
<dbReference type="PANTHER" id="PTHR43386">
    <property type="entry name" value="OLIGOPEPTIDE TRANSPORT SYSTEM PERMEASE PROTEIN APPC"/>
    <property type="match status" value="1"/>
</dbReference>
<evidence type="ECO:0000256" key="2">
    <source>
        <dbReference type="ARBA" id="ARBA00022448"/>
    </source>
</evidence>
<dbReference type="STRING" id="1856405.BFC17_18080"/>
<dbReference type="GO" id="GO:0005886">
    <property type="term" value="C:plasma membrane"/>
    <property type="evidence" value="ECO:0007669"/>
    <property type="project" value="UniProtKB-SubCell"/>
</dbReference>
<name>A0A1E8FEG0_9ALTE</name>
<evidence type="ECO:0000259" key="10">
    <source>
        <dbReference type="PROSITE" id="PS50928"/>
    </source>
</evidence>
<evidence type="ECO:0000256" key="3">
    <source>
        <dbReference type="ARBA" id="ARBA00022475"/>
    </source>
</evidence>
<dbReference type="OrthoDB" id="9805884at2"/>
<proteinExistence type="inferred from homology"/>
<sequence>MSRFSFYDDEAHPSPWQHTWRAFKSSHIALIGLAVLLLFVFFAFFAPLVAPYDPIYQNTEALLIPPSWTANGSIAHLFGTDALGRDLFSRIMYGCRMTFGTSLLVVIIAMLIGVTIGTVAGMLSGVRSSVVNHLLDALMAIPTLLIAIIIVGILGSGLVNSMWAITLALIPQFIHHTRSFVRGEMKKDYIQSSTLDGASNLQLFYYSILPNMFETLVVQGTLALSIAVIDISALGFLNLGAQPPLPELGAILATGLDAGYLAPWSIAIPGISIFLMVLSITIVGDGLRSALRKRVNR</sequence>
<dbReference type="PROSITE" id="PS50928">
    <property type="entry name" value="ABC_TM1"/>
    <property type="match status" value="1"/>
</dbReference>
<feature type="transmembrane region" description="Helical" evidence="9">
    <location>
        <begin position="28"/>
        <end position="50"/>
    </location>
</feature>
<feature type="domain" description="ABC transmembrane type-1" evidence="10">
    <location>
        <begin position="99"/>
        <end position="284"/>
    </location>
</feature>
<evidence type="ECO:0000256" key="1">
    <source>
        <dbReference type="ARBA" id="ARBA00004429"/>
    </source>
</evidence>
<protein>
    <submittedName>
        <fullName evidence="11">Peptide ABC transporter permease</fullName>
    </submittedName>
</protein>
<gene>
    <name evidence="11" type="ORF">BFC17_18080</name>
</gene>
<dbReference type="InterPro" id="IPR000515">
    <property type="entry name" value="MetI-like"/>
</dbReference>
<evidence type="ECO:0000256" key="4">
    <source>
        <dbReference type="ARBA" id="ARBA00022519"/>
    </source>
</evidence>
<keyword evidence="4" id="KW-0997">Cell inner membrane</keyword>
<evidence type="ECO:0000256" key="6">
    <source>
        <dbReference type="ARBA" id="ARBA00022989"/>
    </source>
</evidence>
<accession>A0A1E8FEG0</accession>
<keyword evidence="12" id="KW-1185">Reference proteome</keyword>
<dbReference type="CDD" id="cd06261">
    <property type="entry name" value="TM_PBP2"/>
    <property type="match status" value="1"/>
</dbReference>
<feature type="transmembrane region" description="Helical" evidence="9">
    <location>
        <begin position="261"/>
        <end position="284"/>
    </location>
</feature>
<dbReference type="InterPro" id="IPR035906">
    <property type="entry name" value="MetI-like_sf"/>
</dbReference>
<dbReference type="EMBL" id="MJIC01000013">
    <property type="protein sequence ID" value="OFI34301.1"/>
    <property type="molecule type" value="Genomic_DNA"/>
</dbReference>
<dbReference type="InterPro" id="IPR050366">
    <property type="entry name" value="BP-dependent_transpt_permease"/>
</dbReference>
<comment type="subcellular location">
    <subcellularLocation>
        <location evidence="1">Cell inner membrane</location>
        <topology evidence="1">Multi-pass membrane protein</topology>
    </subcellularLocation>
    <subcellularLocation>
        <location evidence="9">Cell membrane</location>
        <topology evidence="9">Multi-pass membrane protein</topology>
    </subcellularLocation>
</comment>
<dbReference type="PANTHER" id="PTHR43386:SF5">
    <property type="entry name" value="PUTRESCINE EXPORT SYSTEM PERMEASE PROTEIN SAPC"/>
    <property type="match status" value="1"/>
</dbReference>
<comment type="caution">
    <text evidence="11">The sequence shown here is derived from an EMBL/GenBank/DDBJ whole genome shotgun (WGS) entry which is preliminary data.</text>
</comment>
<comment type="similarity">
    <text evidence="8">Belongs to the binding-protein-dependent transport system permease family. OppBC subfamily.</text>
</comment>
<dbReference type="RefSeq" id="WP_070176417.1">
    <property type="nucleotide sequence ID" value="NZ_BMJR01000009.1"/>
</dbReference>
<dbReference type="GO" id="GO:0055085">
    <property type="term" value="P:transmembrane transport"/>
    <property type="evidence" value="ECO:0007669"/>
    <property type="project" value="InterPro"/>
</dbReference>
<keyword evidence="3" id="KW-1003">Cell membrane</keyword>
<keyword evidence="6 9" id="KW-1133">Transmembrane helix</keyword>
<evidence type="ECO:0000256" key="5">
    <source>
        <dbReference type="ARBA" id="ARBA00022692"/>
    </source>
</evidence>
<dbReference type="Pfam" id="PF00528">
    <property type="entry name" value="BPD_transp_1"/>
    <property type="match status" value="1"/>
</dbReference>
<dbReference type="InterPro" id="IPR025966">
    <property type="entry name" value="OppC_N"/>
</dbReference>
<keyword evidence="5 9" id="KW-0812">Transmembrane</keyword>
<evidence type="ECO:0000313" key="11">
    <source>
        <dbReference type="EMBL" id="OFI34301.1"/>
    </source>
</evidence>